<dbReference type="CDD" id="cd11304">
    <property type="entry name" value="Cadherin_repeat"/>
    <property type="match status" value="1"/>
</dbReference>
<comment type="caution">
    <text evidence="3">The sequence shown here is derived from an EMBL/GenBank/DDBJ whole genome shotgun (WGS) entry which is preliminary data.</text>
</comment>
<feature type="region of interest" description="Disordered" evidence="1">
    <location>
        <begin position="372"/>
        <end position="413"/>
    </location>
</feature>
<dbReference type="Proteomes" id="UP000676246">
    <property type="component" value="Unassembled WGS sequence"/>
</dbReference>
<evidence type="ECO:0000313" key="3">
    <source>
        <dbReference type="EMBL" id="MBQ0931451.1"/>
    </source>
</evidence>
<dbReference type="InterPro" id="IPR015919">
    <property type="entry name" value="Cadherin-like_sf"/>
</dbReference>
<organism evidence="3 4">
    <name type="scientific">Ideonella alba</name>
    <dbReference type="NCBI Taxonomy" id="2824118"/>
    <lineage>
        <taxon>Bacteria</taxon>
        <taxon>Pseudomonadati</taxon>
        <taxon>Pseudomonadota</taxon>
        <taxon>Betaproteobacteria</taxon>
        <taxon>Burkholderiales</taxon>
        <taxon>Sphaerotilaceae</taxon>
        <taxon>Ideonella</taxon>
    </lineage>
</organism>
<feature type="non-terminal residue" evidence="3">
    <location>
        <position position="477"/>
    </location>
</feature>
<dbReference type="NCBIfam" id="NF012211">
    <property type="entry name" value="tand_rpt_95"/>
    <property type="match status" value="3"/>
</dbReference>
<dbReference type="AlphaFoldDB" id="A0A940YE20"/>
<evidence type="ECO:0000256" key="1">
    <source>
        <dbReference type="SAM" id="MobiDB-lite"/>
    </source>
</evidence>
<dbReference type="InterPro" id="IPR002126">
    <property type="entry name" value="Cadherin-like_dom"/>
</dbReference>
<feature type="region of interest" description="Disordered" evidence="1">
    <location>
        <begin position="45"/>
        <end position="65"/>
    </location>
</feature>
<evidence type="ECO:0000259" key="2">
    <source>
        <dbReference type="PROSITE" id="PS50268"/>
    </source>
</evidence>
<dbReference type="PROSITE" id="PS50268">
    <property type="entry name" value="CADHERIN_2"/>
    <property type="match status" value="1"/>
</dbReference>
<dbReference type="Gene3D" id="2.60.40.2810">
    <property type="match status" value="1"/>
</dbReference>
<name>A0A940YE20_9BURK</name>
<proteinExistence type="predicted"/>
<dbReference type="SUPFAM" id="SSF49313">
    <property type="entry name" value="Cadherin-like"/>
    <property type="match status" value="1"/>
</dbReference>
<dbReference type="GO" id="GO:0016020">
    <property type="term" value="C:membrane"/>
    <property type="evidence" value="ECO:0007669"/>
    <property type="project" value="InterPro"/>
</dbReference>
<feature type="region of interest" description="Disordered" evidence="1">
    <location>
        <begin position="260"/>
        <end position="303"/>
    </location>
</feature>
<feature type="domain" description="Cadherin" evidence="2">
    <location>
        <begin position="287"/>
        <end position="379"/>
    </location>
</feature>
<protein>
    <submittedName>
        <fullName evidence="3">Tandem-95 repeat protein</fullName>
    </submittedName>
</protein>
<feature type="compositionally biased region" description="Pro residues" evidence="1">
    <location>
        <begin position="374"/>
        <end position="386"/>
    </location>
</feature>
<evidence type="ECO:0000313" key="4">
    <source>
        <dbReference type="Proteomes" id="UP000676246"/>
    </source>
</evidence>
<dbReference type="Gene3D" id="2.60.40.3440">
    <property type="match status" value="2"/>
</dbReference>
<dbReference type="GO" id="GO:0005509">
    <property type="term" value="F:calcium ion binding"/>
    <property type="evidence" value="ECO:0007669"/>
    <property type="project" value="InterPro"/>
</dbReference>
<accession>A0A940YE20</accession>
<feature type="region of interest" description="Disordered" evidence="1">
    <location>
        <begin position="163"/>
        <end position="186"/>
    </location>
</feature>
<sequence length="477" mass="47968">MPDNAKPAAPTPVHALKSSAVVHKAIQVALGAPLPAKLATPVQAAAAGAAPGGEAAARTHEAPGRAAKTVDVIAKADLPAARAATHAAAAKASAGNADKAIKALETGDPDSNPAAGDGDALQAGLRVDRVAESVTPAGLELSPLSSPTITVRDEEKGPDLAAAAAAPDSVSVAEDGSVSFDPRVNDTGTQGGVLTVTTVGGQPISVGNPLVLPQGTLSLNPDGTLSFKPAPDFHGQITVPYTVVDDQGQTIGSTITITVTPVNDPPVPGTQPGDDGTPVTDPNVDPDTGHYSARTPEDTPVAGQVKATDVDGDTLSFRLDDAPTHGSVVVKPDGTWTYTPGADYNGHDSFTVIVDDGHGGTAIATVDITVDPVNDPPQVGPDPDPSYDPATGHYAERTPEDTPVSGQVKGSDKDGDALTFRLDDAPTHGSVVVHADGTWTYTPGPDYNGGDSFTVIVDDGHGGTAIATVDITVDPVN</sequence>
<keyword evidence="4" id="KW-1185">Reference proteome</keyword>
<dbReference type="RefSeq" id="WP_210854422.1">
    <property type="nucleotide sequence ID" value="NZ_JAGQDD010000008.1"/>
</dbReference>
<gene>
    <name evidence="3" type="ORF">KAK03_13235</name>
</gene>
<dbReference type="Pfam" id="PF17963">
    <property type="entry name" value="Big_9"/>
    <property type="match status" value="3"/>
</dbReference>
<feature type="compositionally biased region" description="Low complexity" evidence="1">
    <location>
        <begin position="45"/>
        <end position="56"/>
    </location>
</feature>
<reference evidence="3 4" key="1">
    <citation type="submission" date="2021-04" db="EMBL/GenBank/DDBJ databases">
        <title>The genome sequence of Ideonella sp. 3Y2.</title>
        <authorList>
            <person name="Liu Y."/>
        </authorList>
    </citation>
    <scope>NUCLEOTIDE SEQUENCE [LARGE SCALE GENOMIC DNA]</scope>
    <source>
        <strain evidence="3 4">3Y2</strain>
    </source>
</reference>
<dbReference type="EMBL" id="JAGQDD010000008">
    <property type="protein sequence ID" value="MBQ0931451.1"/>
    <property type="molecule type" value="Genomic_DNA"/>
</dbReference>
<dbReference type="GO" id="GO:0007156">
    <property type="term" value="P:homophilic cell adhesion via plasma membrane adhesion molecules"/>
    <property type="evidence" value="ECO:0007669"/>
    <property type="project" value="InterPro"/>
</dbReference>